<gene>
    <name evidence="1" type="ORF">ACE1CA_29575</name>
</gene>
<dbReference type="EMBL" id="JBHFNT010000267">
    <property type="protein sequence ID" value="MFB2838661.1"/>
    <property type="molecule type" value="Genomic_DNA"/>
</dbReference>
<name>A0ABV4WUX8_9CYAN</name>
<organism evidence="1 2">
    <name type="scientific">Floridaenema evergladense BLCC-F167</name>
    <dbReference type="NCBI Taxonomy" id="3153639"/>
    <lineage>
        <taxon>Bacteria</taxon>
        <taxon>Bacillati</taxon>
        <taxon>Cyanobacteriota</taxon>
        <taxon>Cyanophyceae</taxon>
        <taxon>Oscillatoriophycideae</taxon>
        <taxon>Aerosakkonematales</taxon>
        <taxon>Aerosakkonemataceae</taxon>
        <taxon>Floridanema</taxon>
        <taxon>Floridanema evergladense</taxon>
    </lineage>
</organism>
<sequence>MSYLSVKSLAFYGLAIGLVVLLFKGVTTYGTTIKAPPAIDGSYRITTQNLPGCLNAEKLLLIIQQSGVYLNGSLVSMKTEEELARSIEEKPSLTGKWNNQNKTQPLSLIGSLNKIKECQNQSISIRGVVNGKTLKGQIKLETIPQIVGFTAVKENSEKSQKQLGH</sequence>
<proteinExistence type="predicted"/>
<dbReference type="Proteomes" id="UP001576780">
    <property type="component" value="Unassembled WGS sequence"/>
</dbReference>
<keyword evidence="2" id="KW-1185">Reference proteome</keyword>
<evidence type="ECO:0000313" key="1">
    <source>
        <dbReference type="EMBL" id="MFB2838661.1"/>
    </source>
</evidence>
<comment type="caution">
    <text evidence="1">The sequence shown here is derived from an EMBL/GenBank/DDBJ whole genome shotgun (WGS) entry which is preliminary data.</text>
</comment>
<dbReference type="RefSeq" id="WP_413280964.1">
    <property type="nucleotide sequence ID" value="NZ_JBHFNT010000267.1"/>
</dbReference>
<protein>
    <submittedName>
        <fullName evidence="1">Uncharacterized protein</fullName>
    </submittedName>
</protein>
<evidence type="ECO:0000313" key="2">
    <source>
        <dbReference type="Proteomes" id="UP001576780"/>
    </source>
</evidence>
<accession>A0ABV4WUX8</accession>
<reference evidence="1 2" key="1">
    <citation type="submission" date="2024-09" db="EMBL/GenBank/DDBJ databases">
        <title>Floridaenema gen nov. (Aerosakkonemataceae, Aerosakkonematales ord. nov., Cyanobacteria) from benthic tropical and subtropical fresh waters, with the description of four new species.</title>
        <authorList>
            <person name="Moretto J.A."/>
            <person name="Berthold D.E."/>
            <person name="Lefler F.W."/>
            <person name="Huang I.-S."/>
            <person name="Laughinghouse H. IV."/>
        </authorList>
    </citation>
    <scope>NUCLEOTIDE SEQUENCE [LARGE SCALE GENOMIC DNA]</scope>
    <source>
        <strain evidence="1 2">BLCC-F167</strain>
    </source>
</reference>